<feature type="region of interest" description="Disordered" evidence="8">
    <location>
        <begin position="1783"/>
        <end position="2035"/>
    </location>
</feature>
<evidence type="ECO:0000256" key="5">
    <source>
        <dbReference type="ARBA" id="ARBA00034103"/>
    </source>
</evidence>
<dbReference type="PROSITE" id="PS50106">
    <property type="entry name" value="PDZ"/>
    <property type="match status" value="1"/>
</dbReference>
<dbReference type="GO" id="GO:0031267">
    <property type="term" value="F:small GTPase binding"/>
    <property type="evidence" value="ECO:0007669"/>
    <property type="project" value="InterPro"/>
</dbReference>
<dbReference type="GO" id="GO:2000300">
    <property type="term" value="P:regulation of synaptic vesicle exocytosis"/>
    <property type="evidence" value="ECO:0007669"/>
    <property type="project" value="TreeGrafter"/>
</dbReference>
<dbReference type="InterPro" id="IPR011011">
    <property type="entry name" value="Znf_FYVE_PHD"/>
</dbReference>
<accession>A0A9Q1CMU2</accession>
<evidence type="ECO:0000256" key="8">
    <source>
        <dbReference type="SAM" id="MobiDB-lite"/>
    </source>
</evidence>
<keyword evidence="1" id="KW-0479">Metal-binding</keyword>
<feature type="compositionally biased region" description="Low complexity" evidence="8">
    <location>
        <begin position="144"/>
        <end position="158"/>
    </location>
</feature>
<evidence type="ECO:0000256" key="7">
    <source>
        <dbReference type="SAM" id="Coils"/>
    </source>
</evidence>
<feature type="compositionally biased region" description="Basic and acidic residues" evidence="8">
    <location>
        <begin position="1826"/>
        <end position="1883"/>
    </location>
</feature>
<feature type="compositionally biased region" description="Polar residues" evidence="8">
    <location>
        <begin position="1487"/>
        <end position="1497"/>
    </location>
</feature>
<feature type="region of interest" description="Disordered" evidence="8">
    <location>
        <begin position="1"/>
        <end position="427"/>
    </location>
</feature>
<dbReference type="InterPro" id="IPR001478">
    <property type="entry name" value="PDZ"/>
</dbReference>
<feature type="coiled-coil region" evidence="7">
    <location>
        <begin position="526"/>
        <end position="553"/>
    </location>
</feature>
<evidence type="ECO:0000313" key="13">
    <source>
        <dbReference type="EMBL" id="KAJ8047570.1"/>
    </source>
</evidence>
<evidence type="ECO:0000256" key="6">
    <source>
        <dbReference type="PROSITE-ProRule" id="PRU00091"/>
    </source>
</evidence>
<dbReference type="SMART" id="SM00228">
    <property type="entry name" value="PDZ"/>
    <property type="match status" value="1"/>
</dbReference>
<feature type="compositionally biased region" description="Basic and acidic residues" evidence="8">
    <location>
        <begin position="2381"/>
        <end position="2396"/>
    </location>
</feature>
<evidence type="ECO:0000256" key="4">
    <source>
        <dbReference type="ARBA" id="ARBA00023018"/>
    </source>
</evidence>
<feature type="compositionally biased region" description="Basic and acidic residues" evidence="8">
    <location>
        <begin position="2191"/>
        <end position="2207"/>
    </location>
</feature>
<feature type="region of interest" description="Disordered" evidence="8">
    <location>
        <begin position="1462"/>
        <end position="1500"/>
    </location>
</feature>
<reference evidence="13" key="1">
    <citation type="submission" date="2021-10" db="EMBL/GenBank/DDBJ databases">
        <title>Tropical sea cucumber genome reveals ecological adaptation and Cuvierian tubules defense mechanism.</title>
        <authorList>
            <person name="Chen T."/>
        </authorList>
    </citation>
    <scope>NUCLEOTIDE SEQUENCE</scope>
    <source>
        <strain evidence="13">Nanhai2018</strain>
        <tissue evidence="13">Muscle</tissue>
    </source>
</reference>
<dbReference type="SUPFAM" id="SSF49562">
    <property type="entry name" value="C2 domain (Calcium/lipid-binding domain, CaLB)"/>
    <property type="match status" value="1"/>
</dbReference>
<feature type="compositionally biased region" description="Low complexity" evidence="8">
    <location>
        <begin position="125"/>
        <end position="135"/>
    </location>
</feature>
<gene>
    <name evidence="13" type="ORF">HOLleu_06604</name>
</gene>
<feature type="compositionally biased region" description="Polar residues" evidence="8">
    <location>
        <begin position="445"/>
        <end position="471"/>
    </location>
</feature>
<feature type="compositionally biased region" description="Basic and acidic residues" evidence="8">
    <location>
        <begin position="255"/>
        <end position="267"/>
    </location>
</feature>
<dbReference type="GO" id="GO:0048791">
    <property type="term" value="P:calcium ion-regulated exocytosis of neurotransmitter"/>
    <property type="evidence" value="ECO:0007669"/>
    <property type="project" value="TreeGrafter"/>
</dbReference>
<dbReference type="InterPro" id="IPR035892">
    <property type="entry name" value="C2_domain_sf"/>
</dbReference>
<dbReference type="Pfam" id="PF00595">
    <property type="entry name" value="PDZ"/>
    <property type="match status" value="1"/>
</dbReference>
<keyword evidence="14" id="KW-1185">Reference proteome</keyword>
<dbReference type="InterPro" id="IPR017455">
    <property type="entry name" value="Znf_FYVE-rel"/>
</dbReference>
<feature type="compositionally biased region" description="Polar residues" evidence="8">
    <location>
        <begin position="1592"/>
        <end position="1624"/>
    </location>
</feature>
<dbReference type="Pfam" id="PF00168">
    <property type="entry name" value="C2"/>
    <property type="match status" value="1"/>
</dbReference>
<dbReference type="SUPFAM" id="SSF50156">
    <property type="entry name" value="PDZ domain-like"/>
    <property type="match status" value="1"/>
</dbReference>
<feature type="compositionally biased region" description="Basic and acidic residues" evidence="8">
    <location>
        <begin position="1247"/>
        <end position="1295"/>
    </location>
</feature>
<dbReference type="SMART" id="SM00239">
    <property type="entry name" value="C2"/>
    <property type="match status" value="1"/>
</dbReference>
<evidence type="ECO:0000256" key="1">
    <source>
        <dbReference type="ARBA" id="ARBA00022723"/>
    </source>
</evidence>
<dbReference type="GO" id="GO:0050806">
    <property type="term" value="P:positive regulation of synaptic transmission"/>
    <property type="evidence" value="ECO:0007669"/>
    <property type="project" value="TreeGrafter"/>
</dbReference>
<feature type="compositionally biased region" description="Basic and acidic residues" evidence="8">
    <location>
        <begin position="370"/>
        <end position="382"/>
    </location>
</feature>
<feature type="compositionally biased region" description="Low complexity" evidence="8">
    <location>
        <begin position="1462"/>
        <end position="1479"/>
    </location>
</feature>
<name>A0A9Q1CMU2_HOLLE</name>
<dbReference type="PROSITE" id="PS50178">
    <property type="entry name" value="ZF_FYVE"/>
    <property type="match status" value="1"/>
</dbReference>
<feature type="compositionally biased region" description="Basic and acidic residues" evidence="8">
    <location>
        <begin position="97"/>
        <end position="124"/>
    </location>
</feature>
<keyword evidence="2 6" id="KW-0863">Zinc-finger</keyword>
<feature type="compositionally biased region" description="Low complexity" evidence="8">
    <location>
        <begin position="475"/>
        <end position="491"/>
    </location>
</feature>
<feature type="compositionally biased region" description="Acidic residues" evidence="8">
    <location>
        <begin position="1212"/>
        <end position="1221"/>
    </location>
</feature>
<feature type="region of interest" description="Disordered" evidence="8">
    <location>
        <begin position="2349"/>
        <end position="2408"/>
    </location>
</feature>
<dbReference type="InterPro" id="IPR041282">
    <property type="entry name" value="FYVE_2"/>
</dbReference>
<feature type="domain" description="C2" evidence="9">
    <location>
        <begin position="2411"/>
        <end position="2538"/>
    </location>
</feature>
<feature type="region of interest" description="Disordered" evidence="8">
    <location>
        <begin position="1589"/>
        <end position="1672"/>
    </location>
</feature>
<feature type="domain" description="FYVE-type" evidence="11">
    <location>
        <begin position="565"/>
        <end position="631"/>
    </location>
</feature>
<feature type="region of interest" description="Disordered" evidence="8">
    <location>
        <begin position="2112"/>
        <end position="2247"/>
    </location>
</feature>
<feature type="compositionally biased region" description="Polar residues" evidence="8">
    <location>
        <begin position="1046"/>
        <end position="1059"/>
    </location>
</feature>
<dbReference type="Proteomes" id="UP001152320">
    <property type="component" value="Chromosome 2"/>
</dbReference>
<feature type="compositionally biased region" description="Low complexity" evidence="8">
    <location>
        <begin position="30"/>
        <end position="60"/>
    </location>
</feature>
<dbReference type="GO" id="GO:0048788">
    <property type="term" value="C:cytoskeleton of presynaptic active zone"/>
    <property type="evidence" value="ECO:0007669"/>
    <property type="project" value="TreeGrafter"/>
</dbReference>
<dbReference type="InterPro" id="IPR000008">
    <property type="entry name" value="C2_dom"/>
</dbReference>
<feature type="region of interest" description="Disordered" evidence="8">
    <location>
        <begin position="445"/>
        <end position="499"/>
    </location>
</feature>
<feature type="compositionally biased region" description="Basic and acidic residues" evidence="8">
    <location>
        <begin position="972"/>
        <end position="992"/>
    </location>
</feature>
<feature type="compositionally biased region" description="Basic and acidic residues" evidence="8">
    <location>
        <begin position="1974"/>
        <end position="1985"/>
    </location>
</feature>
<keyword evidence="3" id="KW-0862">Zinc</keyword>
<feature type="compositionally biased region" description="Basic and acidic residues" evidence="8">
    <location>
        <begin position="1657"/>
        <end position="1672"/>
    </location>
</feature>
<dbReference type="PANTHER" id="PTHR12157:SF25">
    <property type="entry name" value="REGULATING SYNAPTIC MEMBRANE EXOCYTOSIS PROTEIN 3"/>
    <property type="match status" value="1"/>
</dbReference>
<dbReference type="PANTHER" id="PTHR12157">
    <property type="entry name" value="REGULATING SYNAPTIC MEMBRANE EXOCYTOSIS PROTEIN"/>
    <property type="match status" value="1"/>
</dbReference>
<evidence type="ECO:0000256" key="2">
    <source>
        <dbReference type="ARBA" id="ARBA00022771"/>
    </source>
</evidence>
<feature type="compositionally biased region" description="Polar residues" evidence="8">
    <location>
        <begin position="1300"/>
        <end position="1311"/>
    </location>
</feature>
<feature type="compositionally biased region" description="Basic and acidic residues" evidence="8">
    <location>
        <begin position="2218"/>
        <end position="2229"/>
    </location>
</feature>
<feature type="compositionally biased region" description="Polar residues" evidence="8">
    <location>
        <begin position="268"/>
        <end position="286"/>
    </location>
</feature>
<evidence type="ECO:0000259" key="11">
    <source>
        <dbReference type="PROSITE" id="PS50178"/>
    </source>
</evidence>
<feature type="compositionally biased region" description="Acidic residues" evidence="8">
    <location>
        <begin position="1175"/>
        <end position="1184"/>
    </location>
</feature>
<dbReference type="Gene3D" id="3.30.40.10">
    <property type="entry name" value="Zinc/RING finger domain, C3HC4 (zinc finger)"/>
    <property type="match status" value="1"/>
</dbReference>
<evidence type="ECO:0000259" key="10">
    <source>
        <dbReference type="PROSITE" id="PS50106"/>
    </source>
</evidence>
<feature type="domain" description="RabBD" evidence="12">
    <location>
        <begin position="508"/>
        <end position="643"/>
    </location>
</feature>
<feature type="region of interest" description="Disordered" evidence="8">
    <location>
        <begin position="1696"/>
        <end position="1739"/>
    </location>
</feature>
<feature type="region of interest" description="Disordered" evidence="8">
    <location>
        <begin position="972"/>
        <end position="1356"/>
    </location>
</feature>
<comment type="caution">
    <text evidence="13">The sequence shown here is derived from an EMBL/GenBank/DDBJ whole genome shotgun (WGS) entry which is preliminary data.</text>
</comment>
<dbReference type="Gene3D" id="2.60.40.150">
    <property type="entry name" value="C2 domain"/>
    <property type="match status" value="1"/>
</dbReference>
<protein>
    <submittedName>
        <fullName evidence="13">Protein piccolo</fullName>
    </submittedName>
</protein>
<evidence type="ECO:0000259" key="9">
    <source>
        <dbReference type="PROSITE" id="PS50004"/>
    </source>
</evidence>
<dbReference type="GO" id="GO:0042391">
    <property type="term" value="P:regulation of membrane potential"/>
    <property type="evidence" value="ECO:0007669"/>
    <property type="project" value="TreeGrafter"/>
</dbReference>
<feature type="compositionally biased region" description="Polar residues" evidence="8">
    <location>
        <begin position="294"/>
        <end position="305"/>
    </location>
</feature>
<feature type="compositionally biased region" description="Basic and acidic residues" evidence="8">
    <location>
        <begin position="2004"/>
        <end position="2017"/>
    </location>
</feature>
<evidence type="ECO:0000313" key="14">
    <source>
        <dbReference type="Proteomes" id="UP001152320"/>
    </source>
</evidence>
<feature type="compositionally biased region" description="Polar residues" evidence="8">
    <location>
        <begin position="1637"/>
        <end position="1652"/>
    </location>
</feature>
<feature type="compositionally biased region" description="Basic and acidic residues" evidence="8">
    <location>
        <begin position="1341"/>
        <end position="1356"/>
    </location>
</feature>
<feature type="compositionally biased region" description="Basic and acidic residues" evidence="8">
    <location>
        <begin position="685"/>
        <end position="709"/>
    </location>
</feature>
<feature type="compositionally biased region" description="Polar residues" evidence="8">
    <location>
        <begin position="232"/>
        <end position="244"/>
    </location>
</feature>
<dbReference type="Pfam" id="PF02318">
    <property type="entry name" value="FYVE_2"/>
    <property type="match status" value="1"/>
</dbReference>
<feature type="compositionally biased region" description="Acidic residues" evidence="8">
    <location>
        <begin position="1132"/>
        <end position="1159"/>
    </location>
</feature>
<dbReference type="InterPro" id="IPR013083">
    <property type="entry name" value="Znf_RING/FYVE/PHD"/>
</dbReference>
<keyword evidence="4" id="KW-0770">Synapse</keyword>
<feature type="compositionally biased region" description="Basic and acidic residues" evidence="8">
    <location>
        <begin position="17"/>
        <end position="29"/>
    </location>
</feature>
<feature type="compositionally biased region" description="Low complexity" evidence="8">
    <location>
        <begin position="1991"/>
        <end position="2000"/>
    </location>
</feature>
<feature type="compositionally biased region" description="Polar residues" evidence="8">
    <location>
        <begin position="384"/>
        <end position="396"/>
    </location>
</feature>
<dbReference type="InterPro" id="IPR010911">
    <property type="entry name" value="Rab_BD"/>
</dbReference>
<feature type="domain" description="PDZ" evidence="10">
    <location>
        <begin position="2252"/>
        <end position="2347"/>
    </location>
</feature>
<dbReference type="PROSITE" id="PS50004">
    <property type="entry name" value="C2"/>
    <property type="match status" value="1"/>
</dbReference>
<feature type="compositionally biased region" description="Low complexity" evidence="8">
    <location>
        <begin position="181"/>
        <end position="202"/>
    </location>
</feature>
<proteinExistence type="predicted"/>
<comment type="subcellular location">
    <subcellularLocation>
        <location evidence="5">Synapse</location>
    </subcellularLocation>
</comment>
<evidence type="ECO:0000259" key="12">
    <source>
        <dbReference type="PROSITE" id="PS50916"/>
    </source>
</evidence>
<feature type="compositionally biased region" description="Basic and acidic residues" evidence="8">
    <location>
        <begin position="1110"/>
        <end position="1131"/>
    </location>
</feature>
<keyword evidence="7" id="KW-0175">Coiled coil</keyword>
<feature type="compositionally biased region" description="Basic and acidic residues" evidence="8">
    <location>
        <begin position="343"/>
        <end position="359"/>
    </location>
</feature>
<feature type="compositionally biased region" description="Polar residues" evidence="8">
    <location>
        <begin position="1783"/>
        <end position="1817"/>
    </location>
</feature>
<feature type="compositionally biased region" description="Low complexity" evidence="8">
    <location>
        <begin position="210"/>
        <end position="231"/>
    </location>
</feature>
<feature type="compositionally biased region" description="Low complexity" evidence="8">
    <location>
        <begin position="69"/>
        <end position="95"/>
    </location>
</feature>
<dbReference type="GO" id="GO:0042734">
    <property type="term" value="C:presynaptic membrane"/>
    <property type="evidence" value="ECO:0007669"/>
    <property type="project" value="TreeGrafter"/>
</dbReference>
<feature type="compositionally biased region" description="Basic and acidic residues" evidence="8">
    <location>
        <begin position="159"/>
        <end position="180"/>
    </location>
</feature>
<dbReference type="SUPFAM" id="SSF57903">
    <property type="entry name" value="FYVE/PHD zinc finger"/>
    <property type="match status" value="1"/>
</dbReference>
<feature type="compositionally biased region" description="Basic and acidic residues" evidence="8">
    <location>
        <begin position="1015"/>
        <end position="1029"/>
    </location>
</feature>
<evidence type="ECO:0000256" key="3">
    <source>
        <dbReference type="ARBA" id="ARBA00022833"/>
    </source>
</evidence>
<dbReference type="GO" id="GO:0044325">
    <property type="term" value="F:transmembrane transporter binding"/>
    <property type="evidence" value="ECO:0007669"/>
    <property type="project" value="TreeGrafter"/>
</dbReference>
<dbReference type="InterPro" id="IPR039032">
    <property type="entry name" value="Rim-like"/>
</dbReference>
<organism evidence="13 14">
    <name type="scientific">Holothuria leucospilota</name>
    <name type="common">Black long sea cucumber</name>
    <name type="synonym">Mertensiothuria leucospilota</name>
    <dbReference type="NCBI Taxonomy" id="206669"/>
    <lineage>
        <taxon>Eukaryota</taxon>
        <taxon>Metazoa</taxon>
        <taxon>Echinodermata</taxon>
        <taxon>Eleutherozoa</taxon>
        <taxon>Echinozoa</taxon>
        <taxon>Holothuroidea</taxon>
        <taxon>Aspidochirotacea</taxon>
        <taxon>Aspidochirotida</taxon>
        <taxon>Holothuriidae</taxon>
        <taxon>Holothuria</taxon>
    </lineage>
</organism>
<feature type="compositionally biased region" description="Basic and acidic residues" evidence="8">
    <location>
        <begin position="397"/>
        <end position="414"/>
    </location>
</feature>
<feature type="compositionally biased region" description="Low complexity" evidence="8">
    <location>
        <begin position="2181"/>
        <end position="2190"/>
    </location>
</feature>
<feature type="compositionally biased region" description="Basic and acidic residues" evidence="8">
    <location>
        <begin position="1902"/>
        <end position="1958"/>
    </location>
</feature>
<feature type="region of interest" description="Disordered" evidence="8">
    <location>
        <begin position="1383"/>
        <end position="1420"/>
    </location>
</feature>
<feature type="compositionally biased region" description="Basic and acidic residues" evidence="8">
    <location>
        <begin position="309"/>
        <end position="332"/>
    </location>
</feature>
<sequence>MGNVEGQELNLEGLTPEQRHHLQQQHELKLQQQQLLQEQQQLQQRLQHQQGGLQPQQQGPFSKQEEIQRLSPRKQQLQQQPSPQQPQQREVQYHQVQKHEQQRQQEQQHEQHRQPYQLQEEKRQQVQQREQQRQQPHYRDSQQREQQSFQQRQVQQRQKQQEQHQVEQQQDHHQQREQQSLHHQPQRHPQQQQKRLQSSQPQNSQRYHSPQQKQPQHMQLQQPKQRQPEQQSNNEHLQHMQVQRSLAPRQGSPSVDHRERRGEEHQNMQKFSESFKNEPNNMNKQQLESKDDTQGVNLSQDNLNKVTRRLNDDTDRSLQEGRRSPAGRDEHRRPRSSSPGQDQKGRDKNSATHLREGTRTKMTRQSESGKPIRSDQPDERQPQHRTGQKTQKTSSPRQERKMESGSMRMHDNASHRPGSPHKSGTSIDAKTISDRQSIQHLPLQKVSQTGQHQQEPDSQQSANNISPSTMKMQFPIKSPVKSPMKSPMRSPMMPPAGDPFGDPAANLEADLSQLTEEERAHILAVLDRARQLQEKDENRVREMEQSLENFTKEVTERDYQSDSVVQEVNSCPICHKLYRKIGSNDNSQTSPDRRDCDDCGRTVCPGCGSIVQSVDSERERWLCDLCQRRRRFLATSGLWHKFHSQIQEKSSKSRRSSLDEAFMAIQPPTKTRHRLVRTASYSMVDDMRKTLHDEEKEPDTTEKRSKEENEAGQTKTETSSLVDSDELREEFLLLKRRSRDRSPEYERRTSAGQEEVLRDLRREERGFLISDNTIEMDPIDADHVEDLSEGLDEEEMMRQLMEMADGVDEDFGSFSDHSSSSGAQYFADEIDDKHGEHQEILETTQQIAKFTESLNLSDYDLHETATWEEIQTSPTAPAVEIRLEDDSSVDDKALKKTRRDTPAVQALEETLQEISSSQSNVEVRNYGERLSSSLESSPARELERYHIDSIGRSSSVERDSDTLLKEVSKLKHVIDVSSHSDSEVEQRKETSSRKRRKRGNDGIRGNDSEQDEAVDTDKFLSVEDLREVGIQDEVSQETRKDLLMLPNQNKSESQPTFESRGNRPPAAGRGSGSNRRKKGKKYLESPLSPIRDEESDLKGNVNDRQEEDDSHIYDESEKHDKEKFVYPPDKEAWEDENTRDDEDEEGDDEDEEYDNEGDAESGSSYLTSPGGLETVMEEQEEPIGDDSWTSKRHYSYDKEQRKRILTVSTDTIGEEIEDSSPEESKQILRLQDVPPGKRKSRDDEDESKGSSYDERKSKSPDHVPPERRMEKVHPRRSPEMRQDDRKEIHAKDRPPLSRVVDSTSPASSPVSTRFRFSPPITPKLCSTGKSFPEATFPKDLTPTHETAHHEDVVDENRNEIVDKQETTPTNEVVEFSLRTQHSAAQLVDRPRHSKKRHAVSTQTERRKSHREMSTQTRSEEEMQKQFAKEKKTKSFGVQAGEDLEIFLPKKVLVDVGVETESDVSSTSSPVSFASSRSVGIETDSRDPNLSSGMSSPISDVGGERCYSEMAVQTVSESFVQTDPITFDESEMVGSPYHGMDPLRHTSPGLSYQATQDPKVAQALRAVLGDFPPPTCRSYGMQASAGNIGGTDVKSSSPFKANGISEFNQHSPSDNFRSHGMQTSPLKLRDSSLAYQAASPSRSSGLSRPTSVSPVPDFPRRRPAEKSISAEHVGHPYRDTSAHVITSAIPDNVEARISHSDTESVDSDFGTPRIRRRLPHVPAGTSPSSSPVLGRSAGEDNGDLQAEIELDKVRGLLSRKAIQLEMERRKHELDEMTSKIFGQNQNVNLNTSQEATKQKSRAYTQQKFHTDGTLSDSDVVTHRKKLNQREPEKYDKTNEPVHRDKSESKTERKEQGKDSPMGMDKEKYVQFSKSEEDIIREIERQVTQATGKQYSALEQDGSVTHDKGKGSHLPDHDYEYGKKQEPVRQEVKKTRDDKRQDTGSREQYETELESQRYWDIDTSPVHTSEIMPFVKDPRQSTPKDEPYGLQPSRPSSSSAYSGVRRAPEGSERRKEASRRTIPQMIKDNQNEVDRLSREGEEIERRIKELTELEEKLETDYQQYRTRIISEKQPRDYEGHPETLADYILKSHEPALRFEKTTDGQYEYTTAHWSNSDESLSGSGGKIANSSSESRLLPARPQEAAIDDREMESGLILPLEEGSDFDGDMSSGSPASQRREAPPEISSSLPSIPKRELPPVSVHHSETRHKQARQLPVPKGDPHVTRSEGHRAQANNIQQPPIPRRSRGERTSNIFHLKRNSNGPASGSGSGGDLGLRVVGGKRMPGSNQLVAYITDVVEGGVAQKTGLREGDQVLEWCGTPLTGKTFEEVQLIMRTARKMADVTVKCGPNLLDSPRYRVQRPSGREVQRSHHGGNAPRSSSNHRREQPSSGHRGEHPSRQVVRPTSEGKIPRITGELQVARLAIRLAYDAGRGELRVDVLRGRGLAGKTNDGLADPFVVVKLLPMKSASDEKRTACVPRTLTPEWNQTLLFRDLRPSELLTNHSLELTIWSSSRSLENYMGKVVFNLSDTKHLDNRVHWYRLMNGSSGQGKAHKNIGFV</sequence>
<dbReference type="InterPro" id="IPR036034">
    <property type="entry name" value="PDZ_sf"/>
</dbReference>
<dbReference type="GO" id="GO:0006886">
    <property type="term" value="P:intracellular protein transport"/>
    <property type="evidence" value="ECO:0007669"/>
    <property type="project" value="InterPro"/>
</dbReference>
<feature type="region of interest" description="Disordered" evidence="8">
    <location>
        <begin position="649"/>
        <end position="723"/>
    </location>
</feature>
<dbReference type="GO" id="GO:0048167">
    <property type="term" value="P:regulation of synaptic plasticity"/>
    <property type="evidence" value="ECO:0007669"/>
    <property type="project" value="TreeGrafter"/>
</dbReference>
<dbReference type="GO" id="GO:0008270">
    <property type="term" value="F:zinc ion binding"/>
    <property type="evidence" value="ECO:0007669"/>
    <property type="project" value="UniProtKB-KW"/>
</dbReference>
<dbReference type="OrthoDB" id="10059918at2759"/>
<dbReference type="PROSITE" id="PS50916">
    <property type="entry name" value="RABBD"/>
    <property type="match status" value="1"/>
</dbReference>
<dbReference type="EMBL" id="JAIZAY010000002">
    <property type="protein sequence ID" value="KAJ8047570.1"/>
    <property type="molecule type" value="Genomic_DNA"/>
</dbReference>
<feature type="compositionally biased region" description="Polar residues" evidence="8">
    <location>
        <begin position="711"/>
        <end position="722"/>
    </location>
</feature>
<dbReference type="Gene3D" id="2.30.42.10">
    <property type="match status" value="1"/>
</dbReference>